<protein>
    <submittedName>
        <fullName evidence="2">Uncharacterized protein</fullName>
    </submittedName>
</protein>
<reference evidence="2" key="2">
    <citation type="submission" date="2020-05" db="UniProtKB">
        <authorList>
            <consortium name="EnsemblMetazoa"/>
        </authorList>
    </citation>
    <scope>IDENTIFICATION</scope>
    <source>
        <strain evidence="2">WRAIR2</strain>
    </source>
</reference>
<feature type="compositionally biased region" description="Basic and acidic residues" evidence="1">
    <location>
        <begin position="283"/>
        <end position="292"/>
    </location>
</feature>
<evidence type="ECO:0000313" key="2">
    <source>
        <dbReference type="EnsemblMetazoa" id="ADIR015003-PA"/>
    </source>
</evidence>
<name>A0A182NYW4_9DIPT</name>
<accession>A0A182NYW4</accession>
<dbReference type="AlphaFoldDB" id="A0A182NYW4"/>
<sequence>MFALICSHKRNTNRTRRYAFLHLVAHVLSLDALRMQVTDRERRRQHLRQQHLRAERRIEAQIVPEVAPPLLVLAHHLMEPVDQRRQLVAARSHRLVRLALAVLVFDRVHDTLRQIRTVHRLLHGLLALMPQRHRAELPAPDVRVVAQEPVLLPVDVRRAEHDRIRELLAHRLLAVVLALQELAALLREERLRMGCRVQARHVHELFHARLAGDACQPPRTVHVHVLEDRFLVAQIVRMEQHLAQIADQLQAQRLVMVSPVRNDHLAAGFAQLITHVAPEESGAAEHSRHDPIEAGPTAGTTLQRGQ</sequence>
<feature type="region of interest" description="Disordered" evidence="1">
    <location>
        <begin position="279"/>
        <end position="306"/>
    </location>
</feature>
<dbReference type="Proteomes" id="UP000075884">
    <property type="component" value="Unassembled WGS sequence"/>
</dbReference>
<dbReference type="EnsemblMetazoa" id="ADIR015003-RA">
    <property type="protein sequence ID" value="ADIR015003-PA"/>
    <property type="gene ID" value="ADIR015003"/>
</dbReference>
<evidence type="ECO:0000256" key="1">
    <source>
        <dbReference type="SAM" id="MobiDB-lite"/>
    </source>
</evidence>
<organism evidence="2 3">
    <name type="scientific">Anopheles dirus</name>
    <dbReference type="NCBI Taxonomy" id="7168"/>
    <lineage>
        <taxon>Eukaryota</taxon>
        <taxon>Metazoa</taxon>
        <taxon>Ecdysozoa</taxon>
        <taxon>Arthropoda</taxon>
        <taxon>Hexapoda</taxon>
        <taxon>Insecta</taxon>
        <taxon>Pterygota</taxon>
        <taxon>Neoptera</taxon>
        <taxon>Endopterygota</taxon>
        <taxon>Diptera</taxon>
        <taxon>Nematocera</taxon>
        <taxon>Culicoidea</taxon>
        <taxon>Culicidae</taxon>
        <taxon>Anophelinae</taxon>
        <taxon>Anopheles</taxon>
    </lineage>
</organism>
<evidence type="ECO:0000313" key="3">
    <source>
        <dbReference type="Proteomes" id="UP000075884"/>
    </source>
</evidence>
<proteinExistence type="predicted"/>
<keyword evidence="3" id="KW-1185">Reference proteome</keyword>
<dbReference type="VEuPathDB" id="VectorBase:ADIR015003"/>
<reference evidence="3" key="1">
    <citation type="submission" date="2013-03" db="EMBL/GenBank/DDBJ databases">
        <title>The Genome Sequence of Anopheles dirus WRAIR2.</title>
        <authorList>
            <consortium name="The Broad Institute Genomics Platform"/>
            <person name="Neafsey D.E."/>
            <person name="Walton C."/>
            <person name="Walker B."/>
            <person name="Young S.K."/>
            <person name="Zeng Q."/>
            <person name="Gargeya S."/>
            <person name="Fitzgerald M."/>
            <person name="Haas B."/>
            <person name="Abouelleil A."/>
            <person name="Allen A.W."/>
            <person name="Alvarado L."/>
            <person name="Arachchi H.M."/>
            <person name="Berlin A.M."/>
            <person name="Chapman S.B."/>
            <person name="Gainer-Dewar J."/>
            <person name="Goldberg J."/>
            <person name="Griggs A."/>
            <person name="Gujja S."/>
            <person name="Hansen M."/>
            <person name="Howarth C."/>
            <person name="Imamovic A."/>
            <person name="Ireland A."/>
            <person name="Larimer J."/>
            <person name="McCowan C."/>
            <person name="Murphy C."/>
            <person name="Pearson M."/>
            <person name="Poon T.W."/>
            <person name="Priest M."/>
            <person name="Roberts A."/>
            <person name="Saif S."/>
            <person name="Shea T."/>
            <person name="Sisk P."/>
            <person name="Sykes S."/>
            <person name="Wortman J."/>
            <person name="Nusbaum C."/>
            <person name="Birren B."/>
        </authorList>
    </citation>
    <scope>NUCLEOTIDE SEQUENCE [LARGE SCALE GENOMIC DNA]</scope>
    <source>
        <strain evidence="3">WRAIR2</strain>
    </source>
</reference>